<dbReference type="Proteomes" id="UP000011585">
    <property type="component" value="Unassembled WGS sequence"/>
</dbReference>
<dbReference type="HOGENOM" id="CLU_1021594_0_0_2"/>
<evidence type="ECO:0000313" key="4">
    <source>
        <dbReference type="EMBL" id="ELY23047.1"/>
    </source>
</evidence>
<dbReference type="GeneID" id="9989617"/>
<evidence type="ECO:0000313" key="5">
    <source>
        <dbReference type="Proteomes" id="UP000006663"/>
    </source>
</evidence>
<reference evidence="3" key="2">
    <citation type="submission" date="2009-08" db="EMBL/GenBank/DDBJ databases">
        <title>The complete plasmid5 of Halogeometricum borinquense DSM 11551.</title>
        <authorList>
            <consortium name="US DOE Joint Genome Institute (JGI-PGF)"/>
            <person name="Lucas S."/>
            <person name="Copeland A."/>
            <person name="Lapidus A."/>
            <person name="Glavina del Rio T."/>
            <person name="Dalin E."/>
            <person name="Tice H."/>
            <person name="Bruce D."/>
            <person name="Goodwin L."/>
            <person name="Pitluck S."/>
            <person name="Kyrpides N."/>
            <person name="Mavromatis K."/>
            <person name="Mikhailova N."/>
            <person name="Anderson I."/>
            <person name="Brettin T."/>
            <person name="Detter J.C."/>
            <person name="Han C."/>
            <person name="Larimer F."/>
            <person name="Land M."/>
            <person name="Hauser L."/>
            <person name="Markowitz V."/>
            <person name="Cheng J.-F."/>
            <person name="Hugenholtz P."/>
            <person name="Woyke T."/>
            <person name="Wu D."/>
            <person name="Tindal B."/>
            <person name="Klenk H.-P."/>
            <person name="Eisen J.A."/>
        </authorList>
    </citation>
    <scope>NUCLEOTIDE SEQUENCE</scope>
    <source>
        <strain evidence="3">PR 3</strain>
        <plasmid evidence="3">pHBOR05</plasmid>
    </source>
</reference>
<organism evidence="3 5">
    <name type="scientific">Halogeometricum borinquense (strain ATCC 700274 / DSM 11551 / JCM 10706 / KCTC 4070 / PR3)</name>
    <dbReference type="NCBI Taxonomy" id="469382"/>
    <lineage>
        <taxon>Archaea</taxon>
        <taxon>Methanobacteriati</taxon>
        <taxon>Methanobacteriota</taxon>
        <taxon>Stenosarchaea group</taxon>
        <taxon>Halobacteria</taxon>
        <taxon>Halobacteriales</taxon>
        <taxon>Haloferacaceae</taxon>
        <taxon>Halogeometricum</taxon>
    </lineage>
</organism>
<gene>
    <name evidence="3" type="ordered locus">Hbor_37940</name>
    <name evidence="4" type="ORF">C499_19535</name>
</gene>
<evidence type="ECO:0000313" key="3">
    <source>
        <dbReference type="EMBL" id="ADQ69499.1"/>
    </source>
</evidence>
<dbReference type="GO" id="GO:0015074">
    <property type="term" value="P:DNA integration"/>
    <property type="evidence" value="ECO:0007669"/>
    <property type="project" value="InterPro"/>
</dbReference>
<dbReference type="OrthoDB" id="144892at2157"/>
<dbReference type="GO" id="GO:0003677">
    <property type="term" value="F:DNA binding"/>
    <property type="evidence" value="ECO:0007669"/>
    <property type="project" value="InterPro"/>
</dbReference>
<dbReference type="EMBL" id="AOHT01000054">
    <property type="protein sequence ID" value="ELY23047.1"/>
    <property type="molecule type" value="Genomic_DNA"/>
</dbReference>
<evidence type="ECO:0000259" key="2">
    <source>
        <dbReference type="PROSITE" id="PS51898"/>
    </source>
</evidence>
<dbReference type="Pfam" id="PF00589">
    <property type="entry name" value="Phage_integrase"/>
    <property type="match status" value="1"/>
</dbReference>
<dbReference type="InterPro" id="IPR013762">
    <property type="entry name" value="Integrase-like_cat_sf"/>
</dbReference>
<dbReference type="GO" id="GO:0006310">
    <property type="term" value="P:DNA recombination"/>
    <property type="evidence" value="ECO:0007669"/>
    <property type="project" value="UniProtKB-KW"/>
</dbReference>
<protein>
    <submittedName>
        <fullName evidence="3">Phage integrase family protein</fullName>
    </submittedName>
</protein>
<dbReference type="EMBL" id="CP001695">
    <property type="protein sequence ID" value="ADQ69499.1"/>
    <property type="molecule type" value="Genomic_DNA"/>
</dbReference>
<reference evidence="5" key="1">
    <citation type="journal article" date="2009" name="Stand. Genomic Sci.">
        <title>Complete genome sequence of Halogeometricum borinquense type strain (PR3).</title>
        <authorList>
            <person name="Malfatti S."/>
            <person name="Tindall B.J."/>
            <person name="Schneider S."/>
            <person name="Fahnrich R."/>
            <person name="Lapidus A."/>
            <person name="Labuttii K."/>
            <person name="Copeland A."/>
            <person name="Glavina Del Rio T."/>
            <person name="Nolan M."/>
            <person name="Chen F."/>
            <person name="Lucas S."/>
            <person name="Tice H."/>
            <person name="Cheng J.F."/>
            <person name="Bruce D."/>
            <person name="Goodwin L."/>
            <person name="Pitluck S."/>
            <person name="Anderson I."/>
            <person name="Pati A."/>
            <person name="Ivanova N."/>
            <person name="Mavromatis K."/>
            <person name="Chen A."/>
            <person name="Palaniappan K."/>
            <person name="D'haeseleer P."/>
            <person name="Goker M."/>
            <person name="Bristow J."/>
            <person name="Eisen J.A."/>
            <person name="Markowitz V."/>
            <person name="Hugenholtz P."/>
            <person name="Kyrpides N.C."/>
            <person name="Klenk H.P."/>
            <person name="Chain P."/>
        </authorList>
    </citation>
    <scope>NUCLEOTIDE SEQUENCE [LARGE SCALE GENOMIC DNA]</scope>
    <source>
        <strain evidence="5">ATCC 700274 / DSM 11551 / JCM 10706 / KCTC 4070 / PR3</strain>
        <plasmid evidence="5">pHBOR05</plasmid>
    </source>
</reference>
<dbReference type="InterPro" id="IPR002104">
    <property type="entry name" value="Integrase_catalytic"/>
</dbReference>
<dbReference type="AlphaFoldDB" id="E4NWS9"/>
<feature type="domain" description="Tyr recombinase" evidence="2">
    <location>
        <begin position="17"/>
        <end position="214"/>
    </location>
</feature>
<name>E4NWS9_HALBP</name>
<reference evidence="4 6" key="3">
    <citation type="journal article" date="2014" name="PLoS Genet.">
        <title>Phylogenetically driven sequencing of extremely halophilic archaea reveals strategies for static and dynamic osmo-response.</title>
        <authorList>
            <person name="Becker E.A."/>
            <person name="Seitzer P.M."/>
            <person name="Tritt A."/>
            <person name="Larsen D."/>
            <person name="Krusor M."/>
            <person name="Yao A.I."/>
            <person name="Wu D."/>
            <person name="Madern D."/>
            <person name="Eisen J.A."/>
            <person name="Darling A.E."/>
            <person name="Facciotti M.T."/>
        </authorList>
    </citation>
    <scope>NUCLEOTIDE SEQUENCE [LARGE SCALE GENOMIC DNA]</scope>
    <source>
        <strain evidence="4 6">DSM 11551</strain>
    </source>
</reference>
<accession>E4NWS9</accession>
<dbReference type="PROSITE" id="PS51898">
    <property type="entry name" value="TYR_RECOMBINASE"/>
    <property type="match status" value="1"/>
</dbReference>
<keyword evidence="1" id="KW-0233">DNA recombination</keyword>
<dbReference type="KEGG" id="hbo:Hbor_37940"/>
<geneLocation type="plasmid" evidence="3 5">
    <name>pHBOR05</name>
</geneLocation>
<sequence>MVEEKTLTDYNGRPLADASQPLDQEQLAAWREAALEADGVKRLAGLLSPYTGLRNSTVAHLRPSWVVYKTKIPEIVVPSEAPCNLGNGDDACYRCQVNRDGTWKPESPHGARRVPVPDEDVVEALRDYFALYDKLRTEQRLRTYLKDLVKDASLQRDVNAHALRHTYGTILARKGFEIETMRQAMGYSMDEDNGRFAVRRYIQFVDEREEERYACGADRAQGGTCEMPVDTPDARCYVHDDRVITCSATNRYGEPCHRIVDQLTQRCAFHQD</sequence>
<keyword evidence="5" id="KW-1185">Reference proteome</keyword>
<evidence type="ECO:0000256" key="1">
    <source>
        <dbReference type="ARBA" id="ARBA00023172"/>
    </source>
</evidence>
<keyword evidence="3" id="KW-0614">Plasmid</keyword>
<dbReference type="InterPro" id="IPR011010">
    <property type="entry name" value="DNA_brk_join_enz"/>
</dbReference>
<proteinExistence type="predicted"/>
<dbReference type="SUPFAM" id="SSF56349">
    <property type="entry name" value="DNA breaking-rejoining enzymes"/>
    <property type="match status" value="1"/>
</dbReference>
<dbReference type="RefSeq" id="WP_006057197.1">
    <property type="nucleotide sequence ID" value="NC_014737.1"/>
</dbReference>
<dbReference type="Gene3D" id="1.10.443.10">
    <property type="entry name" value="Intergrase catalytic core"/>
    <property type="match status" value="1"/>
</dbReference>
<dbReference type="eggNOG" id="arCOG06451">
    <property type="taxonomic scope" value="Archaea"/>
</dbReference>
<dbReference type="CDD" id="cd00397">
    <property type="entry name" value="DNA_BRE_C"/>
    <property type="match status" value="1"/>
</dbReference>
<dbReference type="Proteomes" id="UP000006663">
    <property type="component" value="Plasmid pHBOR05"/>
</dbReference>
<evidence type="ECO:0000313" key="6">
    <source>
        <dbReference type="Proteomes" id="UP000011585"/>
    </source>
</evidence>